<sequence length="266" mass="29450">MAHFICVTCGVQFAESETPPAHCPICEDERQWVRWEGQAWTTAEEVAEKHRLAIREDAGVLAFGIEPRFAIGQRALLAETPHGNVLWDCISMVTDEAVAEIERRGGLSAIAISHPHYYSVMIDWSRAFGGVPIHIHEADRQWVMRPDPAVKFWSGERFALNPSLTLVRCGGHFAGGQVLHWKRGGGDAVLSGDILQVAPTRRRVSFMYSYPNQIPLNARAVRAIESALAGFEFKDIYGAWWGQNVLGEGRAALAASVERYLAAIAD</sequence>
<accession>A0A2P7S5K6</accession>
<keyword evidence="3" id="KW-1185">Reference proteome</keyword>
<name>A0A2P7S5K6_9HYPH</name>
<dbReference type="OrthoDB" id="2373347at2"/>
<keyword evidence="2" id="KW-0378">Hydrolase</keyword>
<evidence type="ECO:0000313" key="3">
    <source>
        <dbReference type="Proteomes" id="UP000241229"/>
    </source>
</evidence>
<evidence type="ECO:0000313" key="2">
    <source>
        <dbReference type="EMBL" id="PSJ57742.1"/>
    </source>
</evidence>
<dbReference type="PANTHER" id="PTHR36839">
    <property type="entry name" value="METALLO-BETA-LACTAMASE FAMILY PROTEIN (AFU_ORTHOLOGUE AFUA_5G12770)"/>
    <property type="match status" value="1"/>
</dbReference>
<dbReference type="SUPFAM" id="SSF56281">
    <property type="entry name" value="Metallo-hydrolase/oxidoreductase"/>
    <property type="match status" value="1"/>
</dbReference>
<proteinExistence type="predicted"/>
<dbReference type="InterPro" id="IPR036866">
    <property type="entry name" value="RibonucZ/Hydroxyglut_hydro"/>
</dbReference>
<comment type="caution">
    <text evidence="2">The sequence shown here is derived from an EMBL/GenBank/DDBJ whole genome shotgun (WGS) entry which is preliminary data.</text>
</comment>
<gene>
    <name evidence="2" type="ORF">C7I84_17100</name>
</gene>
<evidence type="ECO:0000259" key="1">
    <source>
        <dbReference type="SMART" id="SM00849"/>
    </source>
</evidence>
<protein>
    <submittedName>
        <fullName evidence="2">MBL fold metallo-hydrolase</fullName>
    </submittedName>
</protein>
<organism evidence="2 3">
    <name type="scientific">Kumtagia ephedrae</name>
    <dbReference type="NCBI Taxonomy" id="2116701"/>
    <lineage>
        <taxon>Bacteria</taxon>
        <taxon>Pseudomonadati</taxon>
        <taxon>Pseudomonadota</taxon>
        <taxon>Alphaproteobacteria</taxon>
        <taxon>Hyphomicrobiales</taxon>
        <taxon>Phyllobacteriaceae</taxon>
        <taxon>Kumtagia</taxon>
    </lineage>
</organism>
<dbReference type="RefSeq" id="WP_106773422.1">
    <property type="nucleotide sequence ID" value="NZ_PXYK01000016.1"/>
</dbReference>
<dbReference type="PANTHER" id="PTHR36839:SF1">
    <property type="entry name" value="METALLO-BETA-LACTAMASE FAMILY PROTEIN (AFU_ORTHOLOGUE AFUA_5G12770)"/>
    <property type="match status" value="1"/>
</dbReference>
<feature type="domain" description="Metallo-beta-lactamase" evidence="1">
    <location>
        <begin position="72"/>
        <end position="240"/>
    </location>
</feature>
<dbReference type="AlphaFoldDB" id="A0A2P7S5K6"/>
<dbReference type="Gene3D" id="3.60.15.10">
    <property type="entry name" value="Ribonuclease Z/Hydroxyacylglutathione hydrolase-like"/>
    <property type="match status" value="1"/>
</dbReference>
<dbReference type="EMBL" id="PXYK01000016">
    <property type="protein sequence ID" value="PSJ57742.1"/>
    <property type="molecule type" value="Genomic_DNA"/>
</dbReference>
<dbReference type="InterPro" id="IPR001279">
    <property type="entry name" value="Metallo-B-lactamas"/>
</dbReference>
<reference evidence="2 3" key="1">
    <citation type="submission" date="2018-03" db="EMBL/GenBank/DDBJ databases">
        <title>The draft genome of Mesorhizobium sp. 6GN-30.</title>
        <authorList>
            <person name="Liu L."/>
            <person name="Li L."/>
            <person name="Wang T."/>
            <person name="Zhang X."/>
            <person name="Liang L."/>
        </authorList>
    </citation>
    <scope>NUCLEOTIDE SEQUENCE [LARGE SCALE GENOMIC DNA]</scope>
    <source>
        <strain evidence="2 3">6GN30</strain>
    </source>
</reference>
<dbReference type="SMART" id="SM00849">
    <property type="entry name" value="Lactamase_B"/>
    <property type="match status" value="1"/>
</dbReference>
<dbReference type="Proteomes" id="UP000241229">
    <property type="component" value="Unassembled WGS sequence"/>
</dbReference>
<dbReference type="GO" id="GO:0016787">
    <property type="term" value="F:hydrolase activity"/>
    <property type="evidence" value="ECO:0007669"/>
    <property type="project" value="UniProtKB-KW"/>
</dbReference>